<feature type="domain" description="HD/PDEase" evidence="15">
    <location>
        <begin position="191"/>
        <end position="317"/>
    </location>
</feature>
<dbReference type="GO" id="GO:0004515">
    <property type="term" value="F:nicotinate-nucleotide adenylyltransferase activity"/>
    <property type="evidence" value="ECO:0007669"/>
    <property type="project" value="UniProtKB-UniRule"/>
</dbReference>
<dbReference type="PANTHER" id="PTHR39321:SF3">
    <property type="entry name" value="PHOSPHOPANTETHEINE ADENYLYLTRANSFERASE"/>
    <property type="match status" value="1"/>
</dbReference>
<dbReference type="NCBIfam" id="TIGR00488">
    <property type="entry name" value="bis(5'-nucleosyl)-tetraphosphatase (symmetrical) YqeK"/>
    <property type="match status" value="1"/>
</dbReference>
<keyword evidence="8" id="KW-0378">Hydrolase</keyword>
<evidence type="ECO:0000259" key="15">
    <source>
        <dbReference type="SMART" id="SM00471"/>
    </source>
</evidence>
<keyword evidence="7 14" id="KW-0547">Nucleotide-binding</keyword>
<dbReference type="Gene3D" id="1.10.3210.10">
    <property type="entry name" value="Hypothetical protein af1432"/>
    <property type="match status" value="1"/>
</dbReference>
<dbReference type="NCBIfam" id="TIGR00482">
    <property type="entry name" value="nicotinate (nicotinamide) nucleotide adenylyltransferase"/>
    <property type="match status" value="1"/>
</dbReference>
<evidence type="ECO:0000256" key="14">
    <source>
        <dbReference type="HAMAP-Rule" id="MF_00244"/>
    </source>
</evidence>
<dbReference type="SMART" id="SM00471">
    <property type="entry name" value="HDc"/>
    <property type="match status" value="1"/>
</dbReference>
<protein>
    <recommendedName>
        <fullName evidence="14">Probable nicotinate-nucleotide adenylyltransferase</fullName>
        <ecNumber evidence="14">2.7.7.18</ecNumber>
    </recommendedName>
    <alternativeName>
        <fullName evidence="14">Deamido-NAD(+) diphosphorylase</fullName>
    </alternativeName>
    <alternativeName>
        <fullName evidence="14">Deamido-NAD(+) pyrophosphorylase</fullName>
    </alternativeName>
    <alternativeName>
        <fullName evidence="14">Nicotinate mononucleotide adenylyltransferase</fullName>
        <shortName evidence="14">NaMN adenylyltransferase</shortName>
    </alternativeName>
</protein>
<dbReference type="PANTHER" id="PTHR39321">
    <property type="entry name" value="NICOTINATE-NUCLEOTIDE ADENYLYLTRANSFERASE-RELATED"/>
    <property type="match status" value="1"/>
</dbReference>
<evidence type="ECO:0000256" key="7">
    <source>
        <dbReference type="ARBA" id="ARBA00022741"/>
    </source>
</evidence>
<organism evidence="16 17">
    <name type="scientific">Mycoplasma mobile (strain ATCC 43663 / 163K / NCTC 11711)</name>
    <name type="common">Mesomycoplasma mobile</name>
    <dbReference type="NCBI Taxonomy" id="267748"/>
    <lineage>
        <taxon>Bacteria</taxon>
        <taxon>Bacillati</taxon>
        <taxon>Mycoplasmatota</taxon>
        <taxon>Mycoplasmoidales</taxon>
        <taxon>Metamycoplasmataceae</taxon>
        <taxon>Mesomycoplasma</taxon>
    </lineage>
</organism>
<keyword evidence="4 14" id="KW-0808">Transferase</keyword>
<dbReference type="InterPro" id="IPR003607">
    <property type="entry name" value="HD/PDEase_dom"/>
</dbReference>
<dbReference type="CDD" id="cd02165">
    <property type="entry name" value="NMNAT"/>
    <property type="match status" value="1"/>
</dbReference>
<dbReference type="InterPro" id="IPR004821">
    <property type="entry name" value="Cyt_trans-like"/>
</dbReference>
<evidence type="ECO:0000313" key="16">
    <source>
        <dbReference type="EMBL" id="AAT27762.1"/>
    </source>
</evidence>
<dbReference type="InterPro" id="IPR005249">
    <property type="entry name" value="YqeK"/>
</dbReference>
<evidence type="ECO:0000256" key="3">
    <source>
        <dbReference type="ARBA" id="ARBA00022642"/>
    </source>
</evidence>
<keyword evidence="10" id="KW-0408">Iron</keyword>
<dbReference type="GO" id="GO:0009435">
    <property type="term" value="P:NAD+ biosynthetic process"/>
    <property type="evidence" value="ECO:0007669"/>
    <property type="project" value="UniProtKB-UniRule"/>
</dbReference>
<evidence type="ECO:0000256" key="13">
    <source>
        <dbReference type="ARBA" id="ARBA00049417"/>
    </source>
</evidence>
<keyword evidence="11 14" id="KW-0520">NAD</keyword>
<dbReference type="InterPro" id="IPR014729">
    <property type="entry name" value="Rossmann-like_a/b/a_fold"/>
</dbReference>
<dbReference type="GO" id="GO:0005524">
    <property type="term" value="F:ATP binding"/>
    <property type="evidence" value="ECO:0007669"/>
    <property type="project" value="UniProtKB-KW"/>
</dbReference>
<evidence type="ECO:0000313" key="17">
    <source>
        <dbReference type="Proteomes" id="UP000009072"/>
    </source>
</evidence>
<keyword evidence="5 14" id="KW-0548">Nucleotidyltransferase</keyword>
<dbReference type="eggNOG" id="COG1057">
    <property type="taxonomic scope" value="Bacteria"/>
</dbReference>
<keyword evidence="6" id="KW-0479">Metal-binding</keyword>
<comment type="pathway">
    <text evidence="2 14">Cofactor biosynthesis; NAD(+) biosynthesis; deamido-NAD(+) from nicotinate D-ribonucleotide: step 1/1.</text>
</comment>
<dbReference type="GO" id="GO:0046872">
    <property type="term" value="F:metal ion binding"/>
    <property type="evidence" value="ECO:0007669"/>
    <property type="project" value="UniProtKB-KW"/>
</dbReference>
<dbReference type="GO" id="GO:0008803">
    <property type="term" value="F:bis(5'-nucleosyl)-tetraphosphatase (symmetrical) activity"/>
    <property type="evidence" value="ECO:0007669"/>
    <property type="project" value="UniProtKB-EC"/>
</dbReference>
<dbReference type="HOGENOM" id="CLU_050191_0_0_14"/>
<evidence type="ECO:0000256" key="9">
    <source>
        <dbReference type="ARBA" id="ARBA00022840"/>
    </source>
</evidence>
<evidence type="ECO:0000256" key="12">
    <source>
        <dbReference type="ARBA" id="ARBA00048721"/>
    </source>
</evidence>
<keyword evidence="3 14" id="KW-0662">Pyridine nucleotide biosynthesis</keyword>
<comment type="function">
    <text evidence="1 14">Catalyzes the reversible adenylation of nicotinate mononucleotide (NaMN) to nicotinic acid adenine dinucleotide (NaAD).</text>
</comment>
<comment type="catalytic activity">
    <reaction evidence="12 14">
        <text>nicotinate beta-D-ribonucleotide + ATP + H(+) = deamido-NAD(+) + diphosphate</text>
        <dbReference type="Rhea" id="RHEA:22860"/>
        <dbReference type="ChEBI" id="CHEBI:15378"/>
        <dbReference type="ChEBI" id="CHEBI:30616"/>
        <dbReference type="ChEBI" id="CHEBI:33019"/>
        <dbReference type="ChEBI" id="CHEBI:57502"/>
        <dbReference type="ChEBI" id="CHEBI:58437"/>
        <dbReference type="EC" id="2.7.7.18"/>
    </reaction>
</comment>
<dbReference type="InterPro" id="IPR005248">
    <property type="entry name" value="NadD/NMNAT"/>
</dbReference>
<dbReference type="HAMAP" id="MF_00244">
    <property type="entry name" value="NaMN_adenylyltr"/>
    <property type="match status" value="1"/>
</dbReference>
<evidence type="ECO:0000256" key="1">
    <source>
        <dbReference type="ARBA" id="ARBA00002324"/>
    </source>
</evidence>
<evidence type="ECO:0000256" key="6">
    <source>
        <dbReference type="ARBA" id="ARBA00022723"/>
    </source>
</evidence>
<dbReference type="RefSeq" id="WP_011264796.1">
    <property type="nucleotide sequence ID" value="NC_006908.1"/>
</dbReference>
<dbReference type="KEGG" id="mmo:MMOB2760"/>
<evidence type="ECO:0000256" key="11">
    <source>
        <dbReference type="ARBA" id="ARBA00023027"/>
    </source>
</evidence>
<accession>Q6KI14</accession>
<dbReference type="InterPro" id="IPR006674">
    <property type="entry name" value="HD_domain"/>
</dbReference>
<dbReference type="CDD" id="cd00077">
    <property type="entry name" value="HDc"/>
    <property type="match status" value="1"/>
</dbReference>
<dbReference type="Pfam" id="PF01467">
    <property type="entry name" value="CTP_transf_like"/>
    <property type="match status" value="1"/>
</dbReference>
<dbReference type="eggNOG" id="COG1713">
    <property type="taxonomic scope" value="Bacteria"/>
</dbReference>
<dbReference type="SUPFAM" id="SSF109604">
    <property type="entry name" value="HD-domain/PDEase-like"/>
    <property type="match status" value="1"/>
</dbReference>
<evidence type="ECO:0000256" key="4">
    <source>
        <dbReference type="ARBA" id="ARBA00022679"/>
    </source>
</evidence>
<keyword evidence="17" id="KW-1185">Reference proteome</keyword>
<evidence type="ECO:0000256" key="5">
    <source>
        <dbReference type="ARBA" id="ARBA00022695"/>
    </source>
</evidence>
<dbReference type="UniPathway" id="UPA00253">
    <property type="reaction ID" value="UER00332"/>
</dbReference>
<comment type="catalytic activity">
    <reaction evidence="13">
        <text>P(1),P(4)-bis(5'-adenosyl) tetraphosphate + H2O = 2 ADP + 2 H(+)</text>
        <dbReference type="Rhea" id="RHEA:24252"/>
        <dbReference type="ChEBI" id="CHEBI:15377"/>
        <dbReference type="ChEBI" id="CHEBI:15378"/>
        <dbReference type="ChEBI" id="CHEBI:58141"/>
        <dbReference type="ChEBI" id="CHEBI:456216"/>
        <dbReference type="EC" id="3.6.1.41"/>
    </reaction>
</comment>
<evidence type="ECO:0000256" key="10">
    <source>
        <dbReference type="ARBA" id="ARBA00023004"/>
    </source>
</evidence>
<dbReference type="NCBIfam" id="NF005519">
    <property type="entry name" value="PRK07152.1"/>
    <property type="match status" value="1"/>
</dbReference>
<proteinExistence type="inferred from homology"/>
<dbReference type="STRING" id="267748.MMOB2760"/>
<sequence length="360" mass="42129">MNKIGIFGGSFDPIHIAHTFVAEESIKILNLDKLFFVPTFINPDKIGRKSASPEDRINMINLVKPEKSEVSLFEINRKNISYSIDTLKYFKSKYPNDQLFFIIGSDNINKINKWEGIDWIYQNVQIVVFRREKLINKINIKKYKAILLDNKILDYSSSNYKKGNTFLVDKKVQCYIGKNLLYGQDIAINNLEAKRYKHSVATEVMATKIAKKLNFDLKAAAFSGLMHDITKNWDIEEHYKFLEEQNYPNFNKVEKHKLHQISASIWLKNIFLVENEQIINSIGCHTTLKNDLSLLDKIVFVADKICEGRKYEGIQKVRKLALENFDEAFKLVVKRTWDFNLEKNIPLSEEQINIYRKWSQ</sequence>
<dbReference type="EMBL" id="AE017308">
    <property type="protein sequence ID" value="AAT27762.1"/>
    <property type="molecule type" value="Genomic_DNA"/>
</dbReference>
<evidence type="ECO:0000256" key="8">
    <source>
        <dbReference type="ARBA" id="ARBA00022801"/>
    </source>
</evidence>
<name>Q6KI14_MYCM1</name>
<reference evidence="16 17" key="1">
    <citation type="journal article" date="2004" name="Genome Res.">
        <title>The complete genome and proteome of Mycoplasma mobile.</title>
        <authorList>
            <person name="Jaffe J.D."/>
            <person name="Stange-Thomann N."/>
            <person name="Smith C."/>
            <person name="DeCaprio D."/>
            <person name="Fisher S."/>
            <person name="Butler J."/>
            <person name="Calvo S."/>
            <person name="Elkins T."/>
            <person name="FitzGerald M.G."/>
            <person name="Hafez N."/>
            <person name="Kodira C.D."/>
            <person name="Major J."/>
            <person name="Wang S."/>
            <person name="Wilkinson J."/>
            <person name="Nicol R."/>
            <person name="Nusbaum C."/>
            <person name="Birren B."/>
            <person name="Berg H.C."/>
            <person name="Church G.M."/>
        </authorList>
    </citation>
    <scope>NUCLEOTIDE SEQUENCE [LARGE SCALE GENOMIC DNA]</scope>
    <source>
        <strain evidence="17">ATCC 43663 / 163K / NCTC 11711</strain>
    </source>
</reference>
<dbReference type="Pfam" id="PF01966">
    <property type="entry name" value="HD"/>
    <property type="match status" value="1"/>
</dbReference>
<dbReference type="AlphaFoldDB" id="Q6KI14"/>
<keyword evidence="9 14" id="KW-0067">ATP-binding</keyword>
<dbReference type="SUPFAM" id="SSF52374">
    <property type="entry name" value="Nucleotidylyl transferase"/>
    <property type="match status" value="1"/>
</dbReference>
<dbReference type="OrthoDB" id="5295945at2"/>
<evidence type="ECO:0000256" key="2">
    <source>
        <dbReference type="ARBA" id="ARBA00005019"/>
    </source>
</evidence>
<gene>
    <name evidence="14 16" type="primary">nadD</name>
    <name evidence="16" type="ordered locus">MMOB2760</name>
</gene>
<comment type="similarity">
    <text evidence="14">Belongs to the NadD family.</text>
</comment>
<dbReference type="Proteomes" id="UP000009072">
    <property type="component" value="Chromosome"/>
</dbReference>
<dbReference type="Gene3D" id="3.40.50.620">
    <property type="entry name" value="HUPs"/>
    <property type="match status" value="1"/>
</dbReference>
<dbReference type="EC" id="2.7.7.18" evidence="14"/>